<evidence type="ECO:0000313" key="1">
    <source>
        <dbReference type="EMBL" id="RXJ74003.1"/>
    </source>
</evidence>
<keyword evidence="2" id="KW-1185">Reference proteome</keyword>
<dbReference type="AlphaFoldDB" id="A0A4Q0YTG6"/>
<reference evidence="1 2" key="1">
    <citation type="submission" date="2017-10" db="EMBL/GenBank/DDBJ databases">
        <title>Nyctiphanis sp. nov., isolated from the stomach of the euphausiid Nyctiphanes simplex (Hansen, 1911) in the Gulf of California.</title>
        <authorList>
            <person name="Gomez-Gil B."/>
            <person name="Aguilar-Mendez M."/>
            <person name="Lopez-Cortes A."/>
            <person name="Gomez-Gutierrez J."/>
            <person name="Roque A."/>
            <person name="Lang E."/>
            <person name="Gonzalez-Castillo A."/>
        </authorList>
    </citation>
    <scope>NUCLEOTIDE SEQUENCE [LARGE SCALE GENOMIC DNA]</scope>
    <source>
        <strain evidence="1 2">CAIM 600</strain>
    </source>
</reference>
<gene>
    <name evidence="1" type="ORF">CS022_04955</name>
</gene>
<dbReference type="InterPro" id="IPR018247">
    <property type="entry name" value="EF_Hand_1_Ca_BS"/>
</dbReference>
<dbReference type="Proteomes" id="UP000290287">
    <property type="component" value="Unassembled WGS sequence"/>
</dbReference>
<evidence type="ECO:0000313" key="2">
    <source>
        <dbReference type="Proteomes" id="UP000290287"/>
    </source>
</evidence>
<dbReference type="SUPFAM" id="SSF49785">
    <property type="entry name" value="Galactose-binding domain-like"/>
    <property type="match status" value="1"/>
</dbReference>
<sequence>MNTSEGTKTISITLEGKEDTAVITSDSDTSGTIDLSELTPDAAGANINQSAGTPASFNLSDYTRDVIDDASNSDDKATSVIIDNLPTGGGLFYIDDQQQKQPVVAGQAYPSDTQFQFEEHSLDMNASNLSLDGGSSVDVNGVTITAAIFTGDKPDTSSTLSNTTLQVDLDDANPGLGIGGDKELNSSAKEVLVAEFGDGNSVLQAQLTFESVHGNYKSNTADARLNILVMKDGQIIDELDIANLATSSGTATVNVQSDTGFDELRIFTTANYDSNLSLGAIDTVSATLDKDFSYHAINSAGNESESATITFGDGATTPAIGTATVEITGSIDITDVDENDTPTFNNTTIDGDYGTLTLENGDWTYTVNPQQALLISDGDSQVDNITLTATDGTQQVIAISVNSVGEAVPIQRMRVEDPTRAKLQGDSDVEEGESARYEVQFAGSDDPHPTGEITVNVSYSASQTPENLLINGDFEAWGNDSGRQVGHVASNQMQGWSSPDGGTIEHQQGVSGTASTDTANTVIELDGSGNDTIIQTIHVSDLTADEPAVLDLSFDYASRVSNSTTNQFEVRITDQNGDTLLYKHFDNSQDKSAFEHFKMPVHLTQDVKDISVAFTALGESDGYGALLDNISLSNTDIADSTDYTATETITINPDTNGKYFFDIATLEDAKIEDMEAFTVTLDRVTTDKGTSVPIDENYTSFTTVIEDNDMAQWSLSEAAATEGEYLVWEATLDSPARGETLTKIGMNNDTAEHGKDTAYVQFSFDGGKSWDVTKHGMPAGGIGFKAPEGTASVLIRTLAKDEGIYEGSETMSLTLTELSSSAGIKHGEEISGQGTITDTDEAPYVTSITHLQDAVEGSSELWASWQLYLSTESKTDTIVNLNFYDGDTGNNGTIEHTAKFAKTTQVK</sequence>
<organism evidence="1 2">
    <name type="scientific">Veronia nyctiphanis</name>
    <dbReference type="NCBI Taxonomy" id="1278244"/>
    <lineage>
        <taxon>Bacteria</taxon>
        <taxon>Pseudomonadati</taxon>
        <taxon>Pseudomonadota</taxon>
        <taxon>Gammaproteobacteria</taxon>
        <taxon>Vibrionales</taxon>
        <taxon>Vibrionaceae</taxon>
        <taxon>Veronia</taxon>
    </lineage>
</organism>
<proteinExistence type="predicted"/>
<dbReference type="Gene3D" id="2.60.120.260">
    <property type="entry name" value="Galactose-binding domain-like"/>
    <property type="match status" value="1"/>
</dbReference>
<comment type="caution">
    <text evidence="1">The sequence shown here is derived from an EMBL/GenBank/DDBJ whole genome shotgun (WGS) entry which is preliminary data.</text>
</comment>
<protein>
    <submittedName>
        <fullName evidence="1">Uncharacterized protein</fullName>
    </submittedName>
</protein>
<accession>A0A4Q0YTG6</accession>
<dbReference type="PROSITE" id="PS00018">
    <property type="entry name" value="EF_HAND_1"/>
    <property type="match status" value="1"/>
</dbReference>
<dbReference type="InterPro" id="IPR010221">
    <property type="entry name" value="VCBS_dom"/>
</dbReference>
<name>A0A4Q0YTG6_9GAMM</name>
<dbReference type="NCBIfam" id="TIGR01965">
    <property type="entry name" value="VCBS_repeat"/>
    <property type="match status" value="1"/>
</dbReference>
<dbReference type="OrthoDB" id="5918423at2"/>
<dbReference type="EMBL" id="PEIB01000004">
    <property type="protein sequence ID" value="RXJ74003.1"/>
    <property type="molecule type" value="Genomic_DNA"/>
</dbReference>
<dbReference type="InterPro" id="IPR008979">
    <property type="entry name" value="Galactose-bd-like_sf"/>
</dbReference>